<dbReference type="SUPFAM" id="SSF55785">
    <property type="entry name" value="PYP-like sensor domain (PAS domain)"/>
    <property type="match status" value="1"/>
</dbReference>
<dbReference type="SMART" id="SM00448">
    <property type="entry name" value="REC"/>
    <property type="match status" value="1"/>
</dbReference>
<organism evidence="10 11">
    <name type="scientific">Brevundimonas balnearis</name>
    <dbReference type="NCBI Taxonomy" id="1572858"/>
    <lineage>
        <taxon>Bacteria</taxon>
        <taxon>Pseudomonadati</taxon>
        <taxon>Pseudomonadota</taxon>
        <taxon>Alphaproteobacteria</taxon>
        <taxon>Caulobacterales</taxon>
        <taxon>Caulobacteraceae</taxon>
        <taxon>Brevundimonas</taxon>
    </lineage>
</organism>
<dbReference type="PROSITE" id="PS50112">
    <property type="entry name" value="PAS"/>
    <property type="match status" value="1"/>
</dbReference>
<dbReference type="InterPro" id="IPR035965">
    <property type="entry name" value="PAS-like_dom_sf"/>
</dbReference>
<gene>
    <name evidence="10" type="ORF">ACFFGE_11465</name>
</gene>
<dbReference type="SUPFAM" id="SSF52172">
    <property type="entry name" value="CheY-like"/>
    <property type="match status" value="1"/>
</dbReference>
<dbReference type="PANTHER" id="PTHR43047">
    <property type="entry name" value="TWO-COMPONENT HISTIDINE PROTEIN KINASE"/>
    <property type="match status" value="1"/>
</dbReference>
<keyword evidence="10" id="KW-0547">Nucleotide-binding</keyword>
<dbReference type="PROSITE" id="PS50110">
    <property type="entry name" value="RESPONSE_REGULATORY"/>
    <property type="match status" value="1"/>
</dbReference>
<dbReference type="PANTHER" id="PTHR43047:SF68">
    <property type="entry name" value="HISTIDINE KINASE 5"/>
    <property type="match status" value="1"/>
</dbReference>
<dbReference type="SUPFAM" id="SSF55874">
    <property type="entry name" value="ATPase domain of HSP90 chaperone/DNA topoisomerase II/histidine kinase"/>
    <property type="match status" value="1"/>
</dbReference>
<dbReference type="Gene3D" id="3.30.565.10">
    <property type="entry name" value="Histidine kinase-like ATPase, C-terminal domain"/>
    <property type="match status" value="1"/>
</dbReference>
<dbReference type="RefSeq" id="WP_376836535.1">
    <property type="nucleotide sequence ID" value="NZ_JBHLSW010000007.1"/>
</dbReference>
<dbReference type="CDD" id="cd16922">
    <property type="entry name" value="HATPase_EvgS-ArcB-TorS-like"/>
    <property type="match status" value="1"/>
</dbReference>
<comment type="catalytic activity">
    <reaction evidence="1">
        <text>ATP + protein L-histidine = ADP + protein N-phospho-L-histidine.</text>
        <dbReference type="EC" id="2.7.13.3"/>
    </reaction>
</comment>
<dbReference type="PRINTS" id="PR00344">
    <property type="entry name" value="BCTRLSENSOR"/>
</dbReference>
<dbReference type="SUPFAM" id="SSF47384">
    <property type="entry name" value="Homodimeric domain of signal transducing histidine kinase"/>
    <property type="match status" value="1"/>
</dbReference>
<dbReference type="InterPro" id="IPR004358">
    <property type="entry name" value="Sig_transdc_His_kin-like_C"/>
</dbReference>
<dbReference type="InterPro" id="IPR005467">
    <property type="entry name" value="His_kinase_dom"/>
</dbReference>
<evidence type="ECO:0000256" key="2">
    <source>
        <dbReference type="ARBA" id="ARBA00012438"/>
    </source>
</evidence>
<dbReference type="Pfam" id="PF02518">
    <property type="entry name" value="HATPase_c"/>
    <property type="match status" value="1"/>
</dbReference>
<evidence type="ECO:0000259" key="7">
    <source>
        <dbReference type="PROSITE" id="PS50109"/>
    </source>
</evidence>
<dbReference type="Proteomes" id="UP001589906">
    <property type="component" value="Unassembled WGS sequence"/>
</dbReference>
<sequence length="527" mass="56801">MAGQSELKAIGSGPFTDVDAAPFPSPFAQAAEDIAAFFDVSLDMLCIRDMEGRMRTLSRSWETTLGVPLEELERVPLVTLIHPDDIEPTRRTMEIANAGGQVAGFVNRYRRRDGSYRHLEWWARRKGDLIYGVARDVTDRLKLEAERDAALKAAEAASQAKSDFLANVSHEIRTPLNGVIGIVDALSRTELSPHQAELLSLVATSGATLEALVTDLLDVAKIEAGRMELELRAFAPDALFAPILETFRLKAEAKGLALHVESWGLGRPLIGDGPRIAQVLTNLLSNAVKFTGEGSVTARLAHRDGVLRIEVSDTGVGFDPEAAGFLFQRFSQADASITRRFGGTGLGLSICRSLVELMGGTIEARSAPFRGATFDIRIPLAIADRVQSDDSEAGDEAASLFGRRVLLAEDHPVNQRVVQLILESQGVELVVVEDGRAAVEAVASAAFDLVLMDMQMPIMDGLTATRMIRSREAVEARPRTPILMLSANAMAEHRQAAEEAGADRHLAKPITAGPLLAEMSAALAAQA</sequence>
<comment type="caution">
    <text evidence="10">The sequence shown here is derived from an EMBL/GenBank/DDBJ whole genome shotgun (WGS) entry which is preliminary data.</text>
</comment>
<evidence type="ECO:0000313" key="10">
    <source>
        <dbReference type="EMBL" id="MFC0634489.1"/>
    </source>
</evidence>
<dbReference type="InterPro" id="IPR003594">
    <property type="entry name" value="HATPase_dom"/>
</dbReference>
<name>A0ABV6R5N6_9CAUL</name>
<keyword evidence="5" id="KW-0418">Kinase</keyword>
<dbReference type="SMART" id="SM00388">
    <property type="entry name" value="HisKA"/>
    <property type="match status" value="1"/>
</dbReference>
<dbReference type="CDD" id="cd00082">
    <property type="entry name" value="HisKA"/>
    <property type="match status" value="1"/>
</dbReference>
<proteinExistence type="predicted"/>
<dbReference type="Pfam" id="PF00512">
    <property type="entry name" value="HisKA"/>
    <property type="match status" value="1"/>
</dbReference>
<dbReference type="InterPro" id="IPR036097">
    <property type="entry name" value="HisK_dim/P_sf"/>
</dbReference>
<dbReference type="Pfam" id="PF00072">
    <property type="entry name" value="Response_reg"/>
    <property type="match status" value="1"/>
</dbReference>
<dbReference type="GO" id="GO:0005524">
    <property type="term" value="F:ATP binding"/>
    <property type="evidence" value="ECO:0007669"/>
    <property type="project" value="UniProtKB-KW"/>
</dbReference>
<dbReference type="InterPro" id="IPR001789">
    <property type="entry name" value="Sig_transdc_resp-reg_receiver"/>
</dbReference>
<dbReference type="NCBIfam" id="TIGR00229">
    <property type="entry name" value="sensory_box"/>
    <property type="match status" value="1"/>
</dbReference>
<protein>
    <recommendedName>
        <fullName evidence="2">histidine kinase</fullName>
        <ecNumber evidence="2">2.7.13.3</ecNumber>
    </recommendedName>
</protein>
<dbReference type="Gene3D" id="3.30.450.20">
    <property type="entry name" value="PAS domain"/>
    <property type="match status" value="1"/>
</dbReference>
<evidence type="ECO:0000256" key="4">
    <source>
        <dbReference type="ARBA" id="ARBA00022679"/>
    </source>
</evidence>
<dbReference type="InterPro" id="IPR003661">
    <property type="entry name" value="HisK_dim/P_dom"/>
</dbReference>
<reference evidence="10 11" key="1">
    <citation type="submission" date="2024-09" db="EMBL/GenBank/DDBJ databases">
        <authorList>
            <person name="Sun Q."/>
            <person name="Mori K."/>
        </authorList>
    </citation>
    <scope>NUCLEOTIDE SEQUENCE [LARGE SCALE GENOMIC DNA]</scope>
    <source>
        <strain evidence="10 11">NCAIM B.02621</strain>
    </source>
</reference>
<dbReference type="Gene3D" id="3.40.50.2300">
    <property type="match status" value="1"/>
</dbReference>
<accession>A0ABV6R5N6</accession>
<dbReference type="CDD" id="cd17546">
    <property type="entry name" value="REC_hyHK_CKI1_RcsC-like"/>
    <property type="match status" value="1"/>
</dbReference>
<feature type="domain" description="Response regulatory" evidence="8">
    <location>
        <begin position="404"/>
        <end position="523"/>
    </location>
</feature>
<keyword evidence="11" id="KW-1185">Reference proteome</keyword>
<dbReference type="InterPro" id="IPR036890">
    <property type="entry name" value="HATPase_C_sf"/>
</dbReference>
<feature type="modified residue" description="4-aspartylphosphate" evidence="6">
    <location>
        <position position="453"/>
    </location>
</feature>
<dbReference type="SMART" id="SM00387">
    <property type="entry name" value="HATPase_c"/>
    <property type="match status" value="1"/>
</dbReference>
<evidence type="ECO:0000256" key="1">
    <source>
        <dbReference type="ARBA" id="ARBA00000085"/>
    </source>
</evidence>
<dbReference type="SMART" id="SM00091">
    <property type="entry name" value="PAS"/>
    <property type="match status" value="1"/>
</dbReference>
<evidence type="ECO:0000259" key="9">
    <source>
        <dbReference type="PROSITE" id="PS50112"/>
    </source>
</evidence>
<evidence type="ECO:0000259" key="8">
    <source>
        <dbReference type="PROSITE" id="PS50110"/>
    </source>
</evidence>
<dbReference type="CDD" id="cd00130">
    <property type="entry name" value="PAS"/>
    <property type="match status" value="1"/>
</dbReference>
<dbReference type="InterPro" id="IPR013655">
    <property type="entry name" value="PAS_fold_3"/>
</dbReference>
<dbReference type="PROSITE" id="PS50109">
    <property type="entry name" value="HIS_KIN"/>
    <property type="match status" value="1"/>
</dbReference>
<dbReference type="EMBL" id="JBHLSW010000007">
    <property type="protein sequence ID" value="MFC0634489.1"/>
    <property type="molecule type" value="Genomic_DNA"/>
</dbReference>
<dbReference type="Gene3D" id="1.10.287.130">
    <property type="match status" value="1"/>
</dbReference>
<evidence type="ECO:0000256" key="3">
    <source>
        <dbReference type="ARBA" id="ARBA00022553"/>
    </source>
</evidence>
<dbReference type="InterPro" id="IPR011006">
    <property type="entry name" value="CheY-like_superfamily"/>
</dbReference>
<evidence type="ECO:0000256" key="5">
    <source>
        <dbReference type="ARBA" id="ARBA00022777"/>
    </source>
</evidence>
<keyword evidence="3 6" id="KW-0597">Phosphoprotein</keyword>
<evidence type="ECO:0000313" key="11">
    <source>
        <dbReference type="Proteomes" id="UP001589906"/>
    </source>
</evidence>
<dbReference type="InterPro" id="IPR000014">
    <property type="entry name" value="PAS"/>
</dbReference>
<feature type="domain" description="PAS" evidence="9">
    <location>
        <begin position="30"/>
        <end position="100"/>
    </location>
</feature>
<keyword evidence="10" id="KW-0067">ATP-binding</keyword>
<dbReference type="Pfam" id="PF08447">
    <property type="entry name" value="PAS_3"/>
    <property type="match status" value="1"/>
</dbReference>
<feature type="domain" description="Histidine kinase" evidence="7">
    <location>
        <begin position="167"/>
        <end position="382"/>
    </location>
</feature>
<evidence type="ECO:0000256" key="6">
    <source>
        <dbReference type="PROSITE-ProRule" id="PRU00169"/>
    </source>
</evidence>
<dbReference type="EC" id="2.7.13.3" evidence="2"/>
<keyword evidence="4" id="KW-0808">Transferase</keyword>